<sequence length="345" mass="39418">MANGCMLPEEIIHSIFLRVPTETLLRLKCLSKYWNRVISDPKFMKSRSRRMILPPVLPLHAIDNSIQGNDMCHSMVKLHCPFLNLFDEVEYIVGTFNGIVLLVIRKENRLNEMILYNPVSTAFKVVPHPQGSHFTNHYVYGFGYGTTLDDLKIVRIAVSGIHSYDIFSLKNESWSSRSKLIGKYHFYHYSGTFVNGFLYWVAGKESHWPLIVALDIKEKVFSEILIPSGCKWRRLGTFNGRLCMICIQANDVELWVMNEHGFGKSWLRKCSSDRASLGGYDNLVCVLDDGKLLCLNYKSQKLIVFDMFKESYKEVNTLISFGELGKLGGIEYVESLASPSDMLSV</sequence>
<organism evidence="2 3">
    <name type="scientific">Artemisia annua</name>
    <name type="common">Sweet wormwood</name>
    <dbReference type="NCBI Taxonomy" id="35608"/>
    <lineage>
        <taxon>Eukaryota</taxon>
        <taxon>Viridiplantae</taxon>
        <taxon>Streptophyta</taxon>
        <taxon>Embryophyta</taxon>
        <taxon>Tracheophyta</taxon>
        <taxon>Spermatophyta</taxon>
        <taxon>Magnoliopsida</taxon>
        <taxon>eudicotyledons</taxon>
        <taxon>Gunneridae</taxon>
        <taxon>Pentapetalae</taxon>
        <taxon>asterids</taxon>
        <taxon>campanulids</taxon>
        <taxon>Asterales</taxon>
        <taxon>Asteraceae</taxon>
        <taxon>Asteroideae</taxon>
        <taxon>Anthemideae</taxon>
        <taxon>Artemisiinae</taxon>
        <taxon>Artemisia</taxon>
    </lineage>
</organism>
<keyword evidence="3" id="KW-1185">Reference proteome</keyword>
<evidence type="ECO:0000313" key="3">
    <source>
        <dbReference type="Proteomes" id="UP000245207"/>
    </source>
</evidence>
<dbReference type="Pfam" id="PF00646">
    <property type="entry name" value="F-box"/>
    <property type="match status" value="1"/>
</dbReference>
<dbReference type="EMBL" id="PKPP01005942">
    <property type="protein sequence ID" value="PWA58284.1"/>
    <property type="molecule type" value="Genomic_DNA"/>
</dbReference>
<proteinExistence type="predicted"/>
<dbReference type="InterPro" id="IPR006527">
    <property type="entry name" value="F-box-assoc_dom_typ1"/>
</dbReference>
<feature type="domain" description="F-box" evidence="1">
    <location>
        <begin position="1"/>
        <end position="47"/>
    </location>
</feature>
<dbReference type="PROSITE" id="PS50181">
    <property type="entry name" value="FBOX"/>
    <property type="match status" value="1"/>
</dbReference>
<dbReference type="PANTHER" id="PTHR31672">
    <property type="entry name" value="BNACNNG10540D PROTEIN"/>
    <property type="match status" value="1"/>
</dbReference>
<dbReference type="SUPFAM" id="SSF50965">
    <property type="entry name" value="Galactose oxidase, central domain"/>
    <property type="match status" value="1"/>
</dbReference>
<dbReference type="Gene3D" id="1.20.1280.50">
    <property type="match status" value="1"/>
</dbReference>
<dbReference type="InterPro" id="IPR001810">
    <property type="entry name" value="F-box_dom"/>
</dbReference>
<protein>
    <submittedName>
        <fullName evidence="2">F-box domain-containing protein</fullName>
    </submittedName>
</protein>
<dbReference type="Proteomes" id="UP000245207">
    <property type="component" value="Unassembled WGS sequence"/>
</dbReference>
<dbReference type="InterPro" id="IPR050796">
    <property type="entry name" value="SCF_F-box_component"/>
</dbReference>
<gene>
    <name evidence="2" type="ORF">CTI12_AA399690</name>
</gene>
<accession>A0A2U1MAH7</accession>
<dbReference type="Pfam" id="PF07734">
    <property type="entry name" value="FBA_1"/>
    <property type="match status" value="1"/>
</dbReference>
<evidence type="ECO:0000313" key="2">
    <source>
        <dbReference type="EMBL" id="PWA58284.1"/>
    </source>
</evidence>
<dbReference type="SMART" id="SM00256">
    <property type="entry name" value="FBOX"/>
    <property type="match status" value="1"/>
</dbReference>
<dbReference type="NCBIfam" id="TIGR01640">
    <property type="entry name" value="F_box_assoc_1"/>
    <property type="match status" value="1"/>
</dbReference>
<dbReference type="InterPro" id="IPR011043">
    <property type="entry name" value="Gal_Oxase/kelch_b-propeller"/>
</dbReference>
<dbReference type="InterPro" id="IPR017451">
    <property type="entry name" value="F-box-assoc_interact_dom"/>
</dbReference>
<dbReference type="CDD" id="cd22157">
    <property type="entry name" value="F-box_AtFBW1-like"/>
    <property type="match status" value="1"/>
</dbReference>
<dbReference type="AlphaFoldDB" id="A0A2U1MAH7"/>
<dbReference type="SUPFAM" id="SSF81383">
    <property type="entry name" value="F-box domain"/>
    <property type="match status" value="1"/>
</dbReference>
<name>A0A2U1MAH7_ARTAN</name>
<dbReference type="InterPro" id="IPR036047">
    <property type="entry name" value="F-box-like_dom_sf"/>
</dbReference>
<evidence type="ECO:0000259" key="1">
    <source>
        <dbReference type="PROSITE" id="PS50181"/>
    </source>
</evidence>
<comment type="caution">
    <text evidence="2">The sequence shown here is derived from an EMBL/GenBank/DDBJ whole genome shotgun (WGS) entry which is preliminary data.</text>
</comment>
<dbReference type="STRING" id="35608.A0A2U1MAH7"/>
<dbReference type="PANTHER" id="PTHR31672:SF13">
    <property type="entry name" value="F-BOX PROTEIN CPR30-LIKE"/>
    <property type="match status" value="1"/>
</dbReference>
<dbReference type="OrthoDB" id="591557at2759"/>
<reference evidence="2 3" key="1">
    <citation type="journal article" date="2018" name="Mol. Plant">
        <title>The genome of Artemisia annua provides insight into the evolution of Asteraceae family and artemisinin biosynthesis.</title>
        <authorList>
            <person name="Shen Q."/>
            <person name="Zhang L."/>
            <person name="Liao Z."/>
            <person name="Wang S."/>
            <person name="Yan T."/>
            <person name="Shi P."/>
            <person name="Liu M."/>
            <person name="Fu X."/>
            <person name="Pan Q."/>
            <person name="Wang Y."/>
            <person name="Lv Z."/>
            <person name="Lu X."/>
            <person name="Zhang F."/>
            <person name="Jiang W."/>
            <person name="Ma Y."/>
            <person name="Chen M."/>
            <person name="Hao X."/>
            <person name="Li L."/>
            <person name="Tang Y."/>
            <person name="Lv G."/>
            <person name="Zhou Y."/>
            <person name="Sun X."/>
            <person name="Brodelius P.E."/>
            <person name="Rose J.K.C."/>
            <person name="Tang K."/>
        </authorList>
    </citation>
    <scope>NUCLEOTIDE SEQUENCE [LARGE SCALE GENOMIC DNA]</scope>
    <source>
        <strain evidence="3">cv. Huhao1</strain>
        <tissue evidence="2">Leaf</tissue>
    </source>
</reference>